<evidence type="ECO:0000256" key="2">
    <source>
        <dbReference type="ARBA" id="ARBA00023295"/>
    </source>
</evidence>
<dbReference type="EMBL" id="CP091430">
    <property type="protein sequence ID" value="UVI31989.1"/>
    <property type="molecule type" value="Genomic_DNA"/>
</dbReference>
<evidence type="ECO:0000259" key="5">
    <source>
        <dbReference type="Pfam" id="PF00150"/>
    </source>
</evidence>
<dbReference type="InterPro" id="IPR017853">
    <property type="entry name" value="GH"/>
</dbReference>
<dbReference type="PANTHER" id="PTHR37398:SF3">
    <property type="entry name" value="GLYCOSIDE HYDROLASE FAMILY 5 DOMAIN-CONTAINING PROTEIN"/>
    <property type="match status" value="1"/>
</dbReference>
<dbReference type="GO" id="GO:0016787">
    <property type="term" value="F:hydrolase activity"/>
    <property type="evidence" value="ECO:0007669"/>
    <property type="project" value="UniProtKB-KW"/>
</dbReference>
<keyword evidence="4" id="KW-1133">Transmembrane helix</keyword>
<keyword evidence="4" id="KW-0472">Membrane</keyword>
<dbReference type="SUPFAM" id="SSF51445">
    <property type="entry name" value="(Trans)glycosidases"/>
    <property type="match status" value="1"/>
</dbReference>
<accession>A0ABY5SDF5</accession>
<feature type="transmembrane region" description="Helical" evidence="4">
    <location>
        <begin position="5"/>
        <end position="22"/>
    </location>
</feature>
<protein>
    <submittedName>
        <fullName evidence="6">Glycoside hydrolase family 5 protein</fullName>
    </submittedName>
</protein>
<gene>
    <name evidence="6" type="ORF">L1F29_09300</name>
</gene>
<dbReference type="Gene3D" id="3.20.20.80">
    <property type="entry name" value="Glycosidases"/>
    <property type="match status" value="1"/>
</dbReference>
<keyword evidence="4" id="KW-0812">Transmembrane</keyword>
<dbReference type="Pfam" id="PF00150">
    <property type="entry name" value="Cellulase"/>
    <property type="match status" value="1"/>
</dbReference>
<comment type="similarity">
    <text evidence="3">Belongs to the glycosyl hydrolase 5 (cellulase A) family.</text>
</comment>
<evidence type="ECO:0000256" key="1">
    <source>
        <dbReference type="ARBA" id="ARBA00022801"/>
    </source>
</evidence>
<keyword evidence="1 3" id="KW-0378">Hydrolase</keyword>
<dbReference type="Proteomes" id="UP001057877">
    <property type="component" value="Chromosome"/>
</dbReference>
<sequence length="368" mass="41130">MKIGLYASFGLLMVAVIGFYSWQMVNQWNESVVIEPMEVVAASGGLLKIGDEYRYVHGANLAWLDGQFDHDIGPNTLHPSWGVAYRSDNMSSYLSDMSGLNLNVVRIWLFENLEGLVFDENGYVAGVDPTFISNLDDIVRLAEEHDIYLYLTLSGSLVHTEKFNIVTDAPARKAYIDLAVRTIVSRYKGNDRIFAFDIMNEADSEVRGDTGNWSDKGTDWEVVRSFIKDNADAVHEEDAARLVTSTSGWHNWRNIAAGKFSGLGLDFYDFHDYRDDGELPDAASLGVDKPVLLGEYGQSTDAWDDEIQKNAAARFLANARSKGYAGALIWNYGHPGSKEIHTMLGPDGSHRAVAEVLRNFNWYEKQGM</sequence>
<evidence type="ECO:0000313" key="7">
    <source>
        <dbReference type="Proteomes" id="UP001057877"/>
    </source>
</evidence>
<evidence type="ECO:0000256" key="3">
    <source>
        <dbReference type="RuleBase" id="RU361153"/>
    </source>
</evidence>
<keyword evidence="7" id="KW-1185">Reference proteome</keyword>
<evidence type="ECO:0000313" key="6">
    <source>
        <dbReference type="EMBL" id="UVI31989.1"/>
    </source>
</evidence>
<dbReference type="PANTHER" id="PTHR37398">
    <property type="entry name" value="ENDO-BETA-1,4-MANNANASE"/>
    <property type="match status" value="1"/>
</dbReference>
<dbReference type="InterPro" id="IPR001547">
    <property type="entry name" value="Glyco_hydro_5"/>
</dbReference>
<reference evidence="6" key="1">
    <citation type="submission" date="2022-01" db="EMBL/GenBank/DDBJ databases">
        <title>Paenibacillus spongiae sp. nov., isolated from marine sponge.</title>
        <authorList>
            <person name="Li Z."/>
            <person name="Zhang M."/>
        </authorList>
    </citation>
    <scope>NUCLEOTIDE SEQUENCE</scope>
    <source>
        <strain evidence="6">PHS-Z3</strain>
    </source>
</reference>
<dbReference type="RefSeq" id="WP_258388049.1">
    <property type="nucleotide sequence ID" value="NZ_CP091430.1"/>
</dbReference>
<organism evidence="6 7">
    <name type="scientific">Paenibacillus spongiae</name>
    <dbReference type="NCBI Taxonomy" id="2909671"/>
    <lineage>
        <taxon>Bacteria</taxon>
        <taxon>Bacillati</taxon>
        <taxon>Bacillota</taxon>
        <taxon>Bacilli</taxon>
        <taxon>Bacillales</taxon>
        <taxon>Paenibacillaceae</taxon>
        <taxon>Paenibacillus</taxon>
    </lineage>
</organism>
<evidence type="ECO:0000256" key="4">
    <source>
        <dbReference type="SAM" id="Phobius"/>
    </source>
</evidence>
<keyword evidence="2 3" id="KW-0326">Glycosidase</keyword>
<proteinExistence type="inferred from homology"/>
<name>A0ABY5SDF5_9BACL</name>
<feature type="domain" description="Glycoside hydrolase family 5" evidence="5">
    <location>
        <begin position="78"/>
        <end position="332"/>
    </location>
</feature>